<dbReference type="Gene3D" id="3.90.550.20">
    <property type="match status" value="1"/>
</dbReference>
<reference evidence="1 2" key="1">
    <citation type="journal article" date="2021" name="J. Biosci. Bioeng.">
        <title>Identification and characterization of a chc gene cluster responsible for the aromatization pathway of cyclohexanecarboxylate degradation in Sinomonas cyclohexanicum ATCC 51369.</title>
        <authorList>
            <person name="Yamamoto T."/>
            <person name="Hasegawa Y."/>
            <person name="Lau P.C.K."/>
            <person name="Iwaki H."/>
        </authorList>
    </citation>
    <scope>NUCLEOTIDE SEQUENCE [LARGE SCALE GENOMIC DNA]</scope>
    <source>
        <strain evidence="1 2">ATCC 51369</strain>
    </source>
</reference>
<name>A0ABN6FKD5_SINCY</name>
<gene>
    <name evidence="1" type="ORF">SCMU_29170</name>
</gene>
<protein>
    <recommendedName>
        <fullName evidence="3">Capsular polysaccharide synthesis protein</fullName>
    </recommendedName>
</protein>
<evidence type="ECO:0008006" key="3">
    <source>
        <dbReference type="Google" id="ProtNLM"/>
    </source>
</evidence>
<dbReference type="RefSeq" id="WP_229229822.1">
    <property type="nucleotide sequence ID" value="NZ_AP024525.1"/>
</dbReference>
<dbReference type="Proteomes" id="UP001319861">
    <property type="component" value="Chromosome"/>
</dbReference>
<evidence type="ECO:0000313" key="1">
    <source>
        <dbReference type="EMBL" id="BCT77075.1"/>
    </source>
</evidence>
<sequence>MGLTDAARQMKHAVLVARKRTRQGAVGVWDHVLRARAASTEYRFDVDSHRNKYGELPRMYFLHRSTDQTTSATREAARRIFCFWTGDNDMSDARQSALAAMRDRAGVPIELVTADNLQDWVVDGHPVHPMYEMLSYVHRSDYLRAYFMAHHGGGYSDIKAPTATWDAAWEHFADQEVCVVGYQERSSRSCGGDVHTPLGRDIHRNFSRLVGLSAFIMRPGTPFAFGWLQEIERRLDYYAGELSHAPGGTWGDAPGYPLRWVEIGADVFHPLQLKYLPHLRQDDRILPLLDGHR</sequence>
<evidence type="ECO:0000313" key="2">
    <source>
        <dbReference type="Proteomes" id="UP001319861"/>
    </source>
</evidence>
<accession>A0ABN6FKD5</accession>
<dbReference type="EMBL" id="AP024525">
    <property type="protein sequence ID" value="BCT77075.1"/>
    <property type="molecule type" value="Genomic_DNA"/>
</dbReference>
<organism evidence="1 2">
    <name type="scientific">Sinomonas cyclohexanicum</name>
    <name type="common">Corynebacterium cyclohexanicum</name>
    <dbReference type="NCBI Taxonomy" id="322009"/>
    <lineage>
        <taxon>Bacteria</taxon>
        <taxon>Bacillati</taxon>
        <taxon>Actinomycetota</taxon>
        <taxon>Actinomycetes</taxon>
        <taxon>Micrococcales</taxon>
        <taxon>Micrococcaceae</taxon>
        <taxon>Sinomonas</taxon>
    </lineage>
</organism>
<proteinExistence type="predicted"/>
<keyword evidence="2" id="KW-1185">Reference proteome</keyword>